<name>A0A7X6M995_9ACTN</name>
<keyword evidence="3" id="KW-0067">ATP-binding</keyword>
<sequence length="187" mass="20905">MPAKAHAPMPVPALGEATVPLASFIRPVHRHYFTRQPERPNYRMRRYDFAGTPAVMPLVRAFLDTCAASQDTDYRYLFTLLGSELANNSIRHSLSGQPGGSYTLLVHRHRTGLHLACRDRGGLRDEDSHLEPKKNGLNLDAESGRGLAMVNAFATAWGDNGNAHYRTVWFSLAYDLTGSRWNTHTDL</sequence>
<keyword evidence="1" id="KW-0723">Serine/threonine-protein kinase</keyword>
<dbReference type="Pfam" id="PF13581">
    <property type="entry name" value="HATPase_c_2"/>
    <property type="match status" value="1"/>
</dbReference>
<dbReference type="PANTHER" id="PTHR35526">
    <property type="entry name" value="ANTI-SIGMA-F FACTOR RSBW-RELATED"/>
    <property type="match status" value="1"/>
</dbReference>
<gene>
    <name evidence="3" type="ORF">HGB44_04805</name>
</gene>
<dbReference type="SUPFAM" id="SSF55874">
    <property type="entry name" value="ATPase domain of HSP90 chaperone/DNA topoisomerase II/histidine kinase"/>
    <property type="match status" value="1"/>
</dbReference>
<dbReference type="InterPro" id="IPR050267">
    <property type="entry name" value="Anti-sigma-factor_SerPK"/>
</dbReference>
<keyword evidence="1" id="KW-0808">Transferase</keyword>
<evidence type="ECO:0000259" key="2">
    <source>
        <dbReference type="Pfam" id="PF13581"/>
    </source>
</evidence>
<dbReference type="CDD" id="cd16936">
    <property type="entry name" value="HATPase_RsbW-like"/>
    <property type="match status" value="1"/>
</dbReference>
<dbReference type="InterPro" id="IPR036890">
    <property type="entry name" value="HATPase_C_sf"/>
</dbReference>
<keyword evidence="3" id="KW-0547">Nucleotide-binding</keyword>
<dbReference type="GO" id="GO:0005524">
    <property type="term" value="F:ATP binding"/>
    <property type="evidence" value="ECO:0007669"/>
    <property type="project" value="UniProtKB-KW"/>
</dbReference>
<proteinExistence type="predicted"/>
<evidence type="ECO:0000313" key="4">
    <source>
        <dbReference type="Proteomes" id="UP000553209"/>
    </source>
</evidence>
<keyword evidence="4" id="KW-1185">Reference proteome</keyword>
<dbReference type="InterPro" id="IPR003594">
    <property type="entry name" value="HATPase_dom"/>
</dbReference>
<evidence type="ECO:0000256" key="1">
    <source>
        <dbReference type="ARBA" id="ARBA00022527"/>
    </source>
</evidence>
<dbReference type="GO" id="GO:0004674">
    <property type="term" value="F:protein serine/threonine kinase activity"/>
    <property type="evidence" value="ECO:0007669"/>
    <property type="project" value="UniProtKB-KW"/>
</dbReference>
<protein>
    <submittedName>
        <fullName evidence="3">ATP-binding protein</fullName>
    </submittedName>
</protein>
<reference evidence="3 4" key="1">
    <citation type="submission" date="2020-04" db="EMBL/GenBank/DDBJ databases">
        <title>MicrobeNet Type strains.</title>
        <authorList>
            <person name="Nicholson A.C."/>
        </authorList>
    </citation>
    <scope>NUCLEOTIDE SEQUENCE [LARGE SCALE GENOMIC DNA]</scope>
    <source>
        <strain evidence="3 4">ATCC 23612</strain>
    </source>
</reference>
<keyword evidence="1" id="KW-0418">Kinase</keyword>
<feature type="domain" description="Histidine kinase/HSP90-like ATPase" evidence="2">
    <location>
        <begin position="52"/>
        <end position="155"/>
    </location>
</feature>
<dbReference type="Proteomes" id="UP000553209">
    <property type="component" value="Unassembled WGS sequence"/>
</dbReference>
<organism evidence="3 4">
    <name type="scientific">Nocardiopsis alborubida</name>
    <dbReference type="NCBI Taxonomy" id="146802"/>
    <lineage>
        <taxon>Bacteria</taxon>
        <taxon>Bacillati</taxon>
        <taxon>Actinomycetota</taxon>
        <taxon>Actinomycetes</taxon>
        <taxon>Streptosporangiales</taxon>
        <taxon>Nocardiopsidaceae</taxon>
        <taxon>Nocardiopsis</taxon>
    </lineage>
</organism>
<dbReference type="EMBL" id="JAAXPG010000003">
    <property type="protein sequence ID" value="NKY97002.1"/>
    <property type="molecule type" value="Genomic_DNA"/>
</dbReference>
<accession>A0A7X6M995</accession>
<evidence type="ECO:0000313" key="3">
    <source>
        <dbReference type="EMBL" id="NKY97002.1"/>
    </source>
</evidence>
<dbReference type="AlphaFoldDB" id="A0A7X6M995"/>
<comment type="caution">
    <text evidence="3">The sequence shown here is derived from an EMBL/GenBank/DDBJ whole genome shotgun (WGS) entry which is preliminary data.</text>
</comment>
<dbReference type="PANTHER" id="PTHR35526:SF3">
    <property type="entry name" value="ANTI-SIGMA-F FACTOR RSBW"/>
    <property type="match status" value="1"/>
</dbReference>
<dbReference type="RefSeq" id="WP_061082093.1">
    <property type="nucleotide sequence ID" value="NZ_JAAXPG010000003.1"/>
</dbReference>
<dbReference type="Gene3D" id="3.30.565.10">
    <property type="entry name" value="Histidine kinase-like ATPase, C-terminal domain"/>
    <property type="match status" value="1"/>
</dbReference>